<dbReference type="GO" id="GO:0019534">
    <property type="term" value="F:toxin transmembrane transporter activity"/>
    <property type="evidence" value="ECO:0007669"/>
    <property type="project" value="InterPro"/>
</dbReference>
<sequence length="591" mass="66620">MGTQPNGSGSQGPPYHPRQEIDSTEEDYADSHFTEGEDESPEEDESVADSRYGVQSRYYPQQYAEHEDFLPTPQSNYAPIHYPTARYTPSSQSSLDHSEEAGHYGGQYPTQGRNYRRTSLQYPPRTGSYGYVAAPQVPAGYGQPNPFHSGHGHGPSGRSYYPQDQMPMYGHDMMHYPNYYNRPPPNAAALPAYMQQFHISSPPGPMMDQQRNALVPTNEPPAPDPEKQRLQAEIDRMIAEREATKDAERRREMEAKMKQEANEEAQRRLDEHRKELELAKIEAERNARQIIENERKAEEQRAKQQAEALRQAEEKARLKFEAELKAAETKRKREEEDRKRAEEQAKIRLEAAIRAEAELRAAAEKKAKDDAERQKAFEDEAKRKAEAAAQAKVEAEKEAAKKKKEAEEEAKKEHEALTKRIQDETRAKLEEAARGGNNKATIKFKDAIGRKFSFPFHLCARWQGMEELIKQAFNHEPVLGRHVREGWYDLTGPDGEIILPVVWEKTIQPDWSITMTMWPQARMASVGRGFPMPVPPGFVGKGGAMSGGIPPGIRVVDAGKPSGSKGKDKGSSSKKSGFGGLFGPKPKKKKK</sequence>
<feature type="domain" description="Ubiquitin-like" evidence="2">
    <location>
        <begin position="439"/>
        <end position="520"/>
    </location>
</feature>
<evidence type="ECO:0000313" key="3">
    <source>
        <dbReference type="EMBL" id="CEJ94522.1"/>
    </source>
</evidence>
<feature type="compositionally biased region" description="Basic and acidic residues" evidence="1">
    <location>
        <begin position="360"/>
        <end position="386"/>
    </location>
</feature>
<dbReference type="InterPro" id="IPR014161">
    <property type="entry name" value="Tol-Pal_TolA"/>
</dbReference>
<evidence type="ECO:0000259" key="2">
    <source>
        <dbReference type="Pfam" id="PF22893"/>
    </source>
</evidence>
<dbReference type="CDD" id="cd06503">
    <property type="entry name" value="ATP-synt_Fo_b"/>
    <property type="match status" value="1"/>
</dbReference>
<dbReference type="Proteomes" id="UP000039046">
    <property type="component" value="Unassembled WGS sequence"/>
</dbReference>
<dbReference type="HOGENOM" id="CLU_014887_1_0_1"/>
<keyword evidence="4" id="KW-1185">Reference proteome</keyword>
<feature type="region of interest" description="Disordered" evidence="1">
    <location>
        <begin position="360"/>
        <end position="416"/>
    </location>
</feature>
<feature type="region of interest" description="Disordered" evidence="1">
    <location>
        <begin position="292"/>
        <end position="314"/>
    </location>
</feature>
<dbReference type="InterPro" id="IPR054464">
    <property type="entry name" value="ULD_fung"/>
</dbReference>
<dbReference type="PANTHER" id="PTHR13275">
    <property type="entry name" value="YL-1 PROTEIN TRANSCRIPTION FACTOR-LIKE 1"/>
    <property type="match status" value="1"/>
</dbReference>
<dbReference type="EMBL" id="CDHN01000007">
    <property type="protein sequence ID" value="CEJ94522.1"/>
    <property type="molecule type" value="Genomic_DNA"/>
</dbReference>
<dbReference type="PANTHER" id="PTHR13275:SF4">
    <property type="entry name" value="VACUOLAR PROTEIN SORTING-ASSOCIATED PROTEIN 72 HOMOLOG"/>
    <property type="match status" value="1"/>
</dbReference>
<feature type="compositionally biased region" description="Basic and acidic residues" evidence="1">
    <location>
        <begin position="393"/>
        <end position="416"/>
    </location>
</feature>
<dbReference type="AlphaFoldDB" id="A0A0A1TSL7"/>
<feature type="compositionally biased region" description="Polar residues" evidence="1">
    <location>
        <begin position="108"/>
        <end position="118"/>
    </location>
</feature>
<name>A0A0A1TSL7_9HYPO</name>
<feature type="region of interest" description="Disordered" evidence="1">
    <location>
        <begin position="241"/>
        <end position="271"/>
    </location>
</feature>
<dbReference type="OrthoDB" id="3045089at2759"/>
<dbReference type="Pfam" id="PF22893">
    <property type="entry name" value="ULD_2"/>
    <property type="match status" value="1"/>
</dbReference>
<feature type="region of interest" description="Disordered" evidence="1">
    <location>
        <begin position="1"/>
        <end position="118"/>
    </location>
</feature>
<dbReference type="GO" id="GO:0016020">
    <property type="term" value="C:membrane"/>
    <property type="evidence" value="ECO:0007669"/>
    <property type="project" value="InterPro"/>
</dbReference>
<evidence type="ECO:0000313" key="4">
    <source>
        <dbReference type="Proteomes" id="UP000039046"/>
    </source>
</evidence>
<feature type="compositionally biased region" description="Acidic residues" evidence="1">
    <location>
        <begin position="36"/>
        <end position="47"/>
    </location>
</feature>
<gene>
    <name evidence="3" type="ORF">VHEMI10046</name>
</gene>
<dbReference type="STRING" id="1531966.A0A0A1TSL7"/>
<reference evidence="3 4" key="1">
    <citation type="journal article" date="2015" name="Genome Announc.">
        <title>Draft Genome Sequence and Gene Annotation of the Entomopathogenic Fungus Verticillium hemipterigenum.</title>
        <authorList>
            <person name="Horn F."/>
            <person name="Habel A."/>
            <person name="Scharf D.H."/>
            <person name="Dworschak J."/>
            <person name="Brakhage A.A."/>
            <person name="Guthke R."/>
            <person name="Hertweck C."/>
            <person name="Linde J."/>
        </authorList>
    </citation>
    <scope>NUCLEOTIDE SEQUENCE [LARGE SCALE GENOMIC DNA]</scope>
</reference>
<evidence type="ECO:0000256" key="1">
    <source>
        <dbReference type="SAM" id="MobiDB-lite"/>
    </source>
</evidence>
<dbReference type="NCBIfam" id="TIGR02794">
    <property type="entry name" value="tolA_full"/>
    <property type="match status" value="1"/>
</dbReference>
<proteinExistence type="predicted"/>
<dbReference type="GO" id="GO:0005634">
    <property type="term" value="C:nucleus"/>
    <property type="evidence" value="ECO:0007669"/>
    <property type="project" value="TreeGrafter"/>
</dbReference>
<dbReference type="GO" id="GO:0043213">
    <property type="term" value="P:bacteriocin transport"/>
    <property type="evidence" value="ECO:0007669"/>
    <property type="project" value="InterPro"/>
</dbReference>
<organism evidence="3 4">
    <name type="scientific">[Torrubiella] hemipterigena</name>
    <dbReference type="NCBI Taxonomy" id="1531966"/>
    <lineage>
        <taxon>Eukaryota</taxon>
        <taxon>Fungi</taxon>
        <taxon>Dikarya</taxon>
        <taxon>Ascomycota</taxon>
        <taxon>Pezizomycotina</taxon>
        <taxon>Sordariomycetes</taxon>
        <taxon>Hypocreomycetidae</taxon>
        <taxon>Hypocreales</taxon>
        <taxon>Clavicipitaceae</taxon>
        <taxon>Clavicipitaceae incertae sedis</taxon>
        <taxon>'Torrubiella' clade</taxon>
    </lineage>
</organism>
<protein>
    <submittedName>
        <fullName evidence="3">Putative Pc20g08960 protein</fullName>
    </submittedName>
</protein>
<accession>A0A0A1TSL7</accession>
<feature type="region of interest" description="Disordered" evidence="1">
    <location>
        <begin position="549"/>
        <end position="591"/>
    </location>
</feature>